<evidence type="ECO:0000256" key="4">
    <source>
        <dbReference type="ARBA" id="ARBA00022989"/>
    </source>
</evidence>
<dbReference type="GO" id="GO:0005886">
    <property type="term" value="C:plasma membrane"/>
    <property type="evidence" value="ECO:0007669"/>
    <property type="project" value="UniProtKB-SubCell"/>
</dbReference>
<keyword evidence="4 6" id="KW-1133">Transmembrane helix</keyword>
<evidence type="ECO:0000256" key="2">
    <source>
        <dbReference type="ARBA" id="ARBA00022475"/>
    </source>
</evidence>
<evidence type="ECO:0008006" key="9">
    <source>
        <dbReference type="Google" id="ProtNLM"/>
    </source>
</evidence>
<evidence type="ECO:0000256" key="1">
    <source>
        <dbReference type="ARBA" id="ARBA00004651"/>
    </source>
</evidence>
<sequence length="169" mass="18879">MSPSSSAFSSSVTVLKSILINVYRHHNALCDISECVNGTYGVQILQSVMVTCIGVLFWVYSLSTEFSHPDFIKYYSSNKMFMISIFIWVLAFSAKIVLLLVVCNCASREANRTADLVHKLMNVSDDATLKEEVMARTVEIIHIYGVIDNSSVGLFVCQLLVQEQVPLEQ</sequence>
<comment type="subcellular location">
    <subcellularLocation>
        <location evidence="1">Cell membrane</location>
        <topology evidence="1">Multi-pass membrane protein</topology>
    </subcellularLocation>
</comment>
<feature type="transmembrane region" description="Helical" evidence="6">
    <location>
        <begin position="81"/>
        <end position="102"/>
    </location>
</feature>
<dbReference type="GO" id="GO:0050909">
    <property type="term" value="P:sensory perception of taste"/>
    <property type="evidence" value="ECO:0007669"/>
    <property type="project" value="InterPro"/>
</dbReference>
<gene>
    <name evidence="7" type="ORF">Cfor_05208</name>
</gene>
<evidence type="ECO:0000256" key="3">
    <source>
        <dbReference type="ARBA" id="ARBA00022692"/>
    </source>
</evidence>
<evidence type="ECO:0000256" key="5">
    <source>
        <dbReference type="ARBA" id="ARBA00023136"/>
    </source>
</evidence>
<accession>A0A6L2Q422</accession>
<dbReference type="OrthoDB" id="6366728at2759"/>
<keyword evidence="3 6" id="KW-0812">Transmembrane</keyword>
<evidence type="ECO:0000313" key="8">
    <source>
        <dbReference type="Proteomes" id="UP000502823"/>
    </source>
</evidence>
<dbReference type="InParanoid" id="A0A6L2Q422"/>
<feature type="transmembrane region" description="Helical" evidence="6">
    <location>
        <begin position="40"/>
        <end position="60"/>
    </location>
</feature>
<keyword evidence="8" id="KW-1185">Reference proteome</keyword>
<reference evidence="8" key="1">
    <citation type="submission" date="2020-01" db="EMBL/GenBank/DDBJ databases">
        <title>Draft genome sequence of the Termite Coptotermes fromosanus.</title>
        <authorList>
            <person name="Itakura S."/>
            <person name="Yosikawa Y."/>
            <person name="Umezawa K."/>
        </authorList>
    </citation>
    <scope>NUCLEOTIDE SEQUENCE [LARGE SCALE GENOMIC DNA]</scope>
</reference>
<dbReference type="AlphaFoldDB" id="A0A6L2Q422"/>
<name>A0A6L2Q422_COPFO</name>
<dbReference type="EMBL" id="BLKM01000971">
    <property type="protein sequence ID" value="GFG39661.1"/>
    <property type="molecule type" value="Genomic_DNA"/>
</dbReference>
<keyword evidence="2" id="KW-1003">Cell membrane</keyword>
<protein>
    <recommendedName>
        <fullName evidence="9">Gustatory receptor</fullName>
    </recommendedName>
</protein>
<dbReference type="Proteomes" id="UP000502823">
    <property type="component" value="Unassembled WGS sequence"/>
</dbReference>
<dbReference type="InterPro" id="IPR013604">
    <property type="entry name" value="7TM_chemorcpt"/>
</dbReference>
<evidence type="ECO:0000256" key="6">
    <source>
        <dbReference type="SAM" id="Phobius"/>
    </source>
</evidence>
<comment type="caution">
    <text evidence="7">The sequence shown here is derived from an EMBL/GenBank/DDBJ whole genome shotgun (WGS) entry which is preliminary data.</text>
</comment>
<evidence type="ECO:0000313" key="7">
    <source>
        <dbReference type="EMBL" id="GFG39661.1"/>
    </source>
</evidence>
<keyword evidence="5 6" id="KW-0472">Membrane</keyword>
<organism evidence="7 8">
    <name type="scientific">Coptotermes formosanus</name>
    <name type="common">Formosan subterranean termite</name>
    <dbReference type="NCBI Taxonomy" id="36987"/>
    <lineage>
        <taxon>Eukaryota</taxon>
        <taxon>Metazoa</taxon>
        <taxon>Ecdysozoa</taxon>
        <taxon>Arthropoda</taxon>
        <taxon>Hexapoda</taxon>
        <taxon>Insecta</taxon>
        <taxon>Pterygota</taxon>
        <taxon>Neoptera</taxon>
        <taxon>Polyneoptera</taxon>
        <taxon>Dictyoptera</taxon>
        <taxon>Blattodea</taxon>
        <taxon>Blattoidea</taxon>
        <taxon>Termitoidae</taxon>
        <taxon>Rhinotermitidae</taxon>
        <taxon>Coptotermes</taxon>
    </lineage>
</organism>
<dbReference type="Pfam" id="PF08395">
    <property type="entry name" value="7tm_7"/>
    <property type="match status" value="1"/>
</dbReference>
<proteinExistence type="predicted"/>